<dbReference type="EMBL" id="AGXJ01000021">
    <property type="protein sequence ID" value="EIY37070.1"/>
    <property type="molecule type" value="Genomic_DNA"/>
</dbReference>
<reference evidence="1 2" key="1">
    <citation type="submission" date="2012-02" db="EMBL/GenBank/DDBJ databases">
        <title>The Genome Sequence of Bacteroides dorei CL02T12C06.</title>
        <authorList>
            <consortium name="The Broad Institute Genome Sequencing Platform"/>
            <person name="Earl A."/>
            <person name="Ward D."/>
            <person name="Feldgarden M."/>
            <person name="Gevers D."/>
            <person name="Zitomersky N.L."/>
            <person name="Coyne M.J."/>
            <person name="Comstock L.E."/>
            <person name="Young S.K."/>
            <person name="Zeng Q."/>
            <person name="Gargeya S."/>
            <person name="Fitzgerald M."/>
            <person name="Haas B."/>
            <person name="Abouelleil A."/>
            <person name="Alvarado L."/>
            <person name="Arachchi H.M."/>
            <person name="Berlin A."/>
            <person name="Chapman S.B."/>
            <person name="Gearin G."/>
            <person name="Goldberg J."/>
            <person name="Griggs A."/>
            <person name="Gujja S."/>
            <person name="Hansen M."/>
            <person name="Heiman D."/>
            <person name="Howarth C."/>
            <person name="Larimer J."/>
            <person name="Lui A."/>
            <person name="MacDonald P.J.P."/>
            <person name="McCowen C."/>
            <person name="Montmayeur A."/>
            <person name="Murphy C."/>
            <person name="Neiman D."/>
            <person name="Pearson M."/>
            <person name="Priest M."/>
            <person name="Roberts A."/>
            <person name="Saif S."/>
            <person name="Shea T."/>
            <person name="Sisk P."/>
            <person name="Stolte C."/>
            <person name="Sykes S."/>
            <person name="Wortman J."/>
            <person name="Nusbaum C."/>
            <person name="Birren B."/>
        </authorList>
    </citation>
    <scope>NUCLEOTIDE SEQUENCE [LARGE SCALE GENOMIC DNA]</scope>
    <source>
        <strain evidence="1 2">CL02T12C06</strain>
    </source>
</reference>
<dbReference type="Proteomes" id="UP000005974">
    <property type="component" value="Unassembled WGS sequence"/>
</dbReference>
<evidence type="ECO:0000313" key="2">
    <source>
        <dbReference type="Proteomes" id="UP000005974"/>
    </source>
</evidence>
<proteinExistence type="predicted"/>
<evidence type="ECO:0000313" key="1">
    <source>
        <dbReference type="EMBL" id="EIY37070.1"/>
    </source>
</evidence>
<dbReference type="RefSeq" id="WP_007847330.1">
    <property type="nucleotide sequence ID" value="NZ_JH724133.1"/>
</dbReference>
<gene>
    <name evidence="1" type="ORF">HMPREF1064_01316</name>
</gene>
<dbReference type="PATRIC" id="fig|997876.3.peg.1359"/>
<protein>
    <submittedName>
        <fullName evidence="1">Uncharacterized protein</fullName>
    </submittedName>
</protein>
<sequence>MKIDFTKFPCYTGIKKDIRIEMDIAESLGNAIYTNVPGIAASSLAHKIYSGKGEVDYDEREIRIIRDCTPLFSGVYADSINDYLDTKEKEEQG</sequence>
<comment type="caution">
    <text evidence="1">The sequence shown here is derived from an EMBL/GenBank/DDBJ whole genome shotgun (WGS) entry which is preliminary data.</text>
</comment>
<dbReference type="AlphaFoldDB" id="I8WEM2"/>
<organism evidence="1 2">
    <name type="scientific">Phocaeicola dorei CL02T12C06</name>
    <dbReference type="NCBI Taxonomy" id="997876"/>
    <lineage>
        <taxon>Bacteria</taxon>
        <taxon>Pseudomonadati</taxon>
        <taxon>Bacteroidota</taxon>
        <taxon>Bacteroidia</taxon>
        <taxon>Bacteroidales</taxon>
        <taxon>Bacteroidaceae</taxon>
        <taxon>Phocaeicola</taxon>
    </lineage>
</organism>
<dbReference type="OrthoDB" id="1032225at2"/>
<dbReference type="HOGENOM" id="CLU_185003_0_0_10"/>
<accession>I8WEM2</accession>
<name>I8WEM2_9BACT</name>
<keyword evidence="2" id="KW-1185">Reference proteome</keyword>